<comment type="similarity">
    <text evidence="1">Belongs to the glycosyltransferase 2 family. WaaE/KdtX subfamily.</text>
</comment>
<dbReference type="InterPro" id="IPR019734">
    <property type="entry name" value="TPR_rpt"/>
</dbReference>
<dbReference type="SUPFAM" id="SSF48452">
    <property type="entry name" value="TPR-like"/>
    <property type="match status" value="1"/>
</dbReference>
<dbReference type="Gene3D" id="3.90.550.10">
    <property type="entry name" value="Spore Coat Polysaccharide Biosynthesis Protein SpsA, Chain A"/>
    <property type="match status" value="1"/>
</dbReference>
<dbReference type="Proteomes" id="UP000512182">
    <property type="component" value="Chromosome"/>
</dbReference>
<dbReference type="RefSeq" id="WP_008814938.1">
    <property type="nucleotide sequence ID" value="NZ_BFMJ01000146.1"/>
</dbReference>
<name>A0A6D0C5X1_ECOLX</name>
<sequence length="391" mass="45522">MVTICLNMIVRDESHIIKKTLSNILDKIPISSWVICDTGSSDNTPKLIREFFAQRKVPGKLYHDQWIDFSHNRNLALNRCDGMSDYILFFDADDRIEGTVDTSNLTHHSYFLKMSNETHSVTYYRKLLVRNGLSFKWRGVLHEYLEDKYHDTGTINSDHFIISGRTGSRNNTCRKYHRDAEILATAYHQCKEQDLMPRYAFYCAQSYHDAAVQDEKNRSELYSRSIEWYLLRLKLSGFTEERYFSLLRIGLIHERSGRISDAIPFLLEAFEENPLRAESLYHLARIYRSLGKNNLAFRFAKMAKEIKKPIGNFLFLDNVIYDNWIDYEIMVNAIEIGLYPIAYHSARELLTFGTNPSATSKATEIINFLISRSLITVVDQDIIKKSTKNSV</sequence>
<proteinExistence type="inferred from homology"/>
<dbReference type="Pfam" id="PF13181">
    <property type="entry name" value="TPR_8"/>
    <property type="match status" value="1"/>
</dbReference>
<evidence type="ECO:0000313" key="3">
    <source>
        <dbReference type="Proteomes" id="UP000512182"/>
    </source>
</evidence>
<evidence type="ECO:0000256" key="1">
    <source>
        <dbReference type="ARBA" id="ARBA00038494"/>
    </source>
</evidence>
<dbReference type="InterPro" id="IPR029044">
    <property type="entry name" value="Nucleotide-diphossugar_trans"/>
</dbReference>
<evidence type="ECO:0000313" key="2">
    <source>
        <dbReference type="EMBL" id="QLY96384.1"/>
    </source>
</evidence>
<dbReference type="Pfam" id="PF00535">
    <property type="entry name" value="Glycos_transf_2"/>
    <property type="match status" value="1"/>
</dbReference>
<reference evidence="2 3" key="1">
    <citation type="submission" date="2020-06" db="EMBL/GenBank/DDBJ databases">
        <title>REHAB project genomes.</title>
        <authorList>
            <person name="Shaw L.P."/>
        </authorList>
    </citation>
    <scope>NUCLEOTIDE SEQUENCE [LARGE SCALE GENOMIC DNA]</scope>
    <source>
        <strain evidence="2 3">RHBSTW-00177</strain>
    </source>
</reference>
<keyword evidence="2" id="KW-0808">Transferase</keyword>
<dbReference type="Gene3D" id="1.25.40.10">
    <property type="entry name" value="Tetratricopeptide repeat domain"/>
    <property type="match status" value="1"/>
</dbReference>
<organism evidence="2 3">
    <name type="scientific">Escherichia coli</name>
    <dbReference type="NCBI Taxonomy" id="562"/>
    <lineage>
        <taxon>Bacteria</taxon>
        <taxon>Pseudomonadati</taxon>
        <taxon>Pseudomonadota</taxon>
        <taxon>Gammaproteobacteria</taxon>
        <taxon>Enterobacterales</taxon>
        <taxon>Enterobacteriaceae</taxon>
        <taxon>Escherichia</taxon>
    </lineage>
</organism>
<dbReference type="InterPro" id="IPR011990">
    <property type="entry name" value="TPR-like_helical_dom_sf"/>
</dbReference>
<dbReference type="InterPro" id="IPR001173">
    <property type="entry name" value="Glyco_trans_2-like"/>
</dbReference>
<dbReference type="PANTHER" id="PTHR43630">
    <property type="entry name" value="POLY-BETA-1,6-N-ACETYL-D-GLUCOSAMINE SYNTHASE"/>
    <property type="match status" value="1"/>
</dbReference>
<dbReference type="SUPFAM" id="SSF53448">
    <property type="entry name" value="Nucleotide-diphospho-sugar transferases"/>
    <property type="match status" value="1"/>
</dbReference>
<accession>A0A6D0C5X1</accession>
<protein>
    <submittedName>
        <fullName evidence="2">Glycosyltransferase family 2 protein</fullName>
    </submittedName>
</protein>
<dbReference type="GO" id="GO:0016740">
    <property type="term" value="F:transferase activity"/>
    <property type="evidence" value="ECO:0007669"/>
    <property type="project" value="UniProtKB-KW"/>
</dbReference>
<dbReference type="AlphaFoldDB" id="A0A6D0C5X1"/>
<gene>
    <name evidence="2" type="ORF">HV109_06845</name>
</gene>
<dbReference type="EMBL" id="CP056794">
    <property type="protein sequence ID" value="QLY96384.1"/>
    <property type="molecule type" value="Genomic_DNA"/>
</dbReference>
<dbReference type="PANTHER" id="PTHR43630:SF2">
    <property type="entry name" value="GLYCOSYLTRANSFERASE"/>
    <property type="match status" value="1"/>
</dbReference>